<reference evidence="8 9" key="1">
    <citation type="submission" date="2018-07" db="EMBL/GenBank/DDBJ databases">
        <title>Genome sequencing of Moraxellaceae gen. HYN0046.</title>
        <authorList>
            <person name="Kim M."/>
            <person name="Yi H."/>
        </authorList>
    </citation>
    <scope>NUCLEOTIDE SEQUENCE [LARGE SCALE GENOMIC DNA]</scope>
    <source>
        <strain evidence="8 9">HYN0046</strain>
    </source>
</reference>
<feature type="binding site" evidence="5">
    <location>
        <begin position="196"/>
        <end position="199"/>
    </location>
    <ligand>
        <name>substrate</name>
    </ligand>
</feature>
<dbReference type="InterPro" id="IPR004556">
    <property type="entry name" value="HemK-like"/>
</dbReference>
<feature type="binding site" evidence="5">
    <location>
        <position position="169"/>
    </location>
    <ligand>
        <name>S-adenosyl-L-methionine</name>
        <dbReference type="ChEBI" id="CHEBI:59789"/>
    </ligand>
</feature>
<keyword evidence="1 5" id="KW-0489">Methyltransferase</keyword>
<evidence type="ECO:0000259" key="6">
    <source>
        <dbReference type="Pfam" id="PF13847"/>
    </source>
</evidence>
<evidence type="ECO:0000256" key="1">
    <source>
        <dbReference type="ARBA" id="ARBA00022603"/>
    </source>
</evidence>
<proteinExistence type="inferred from homology"/>
<dbReference type="GO" id="GO:0032259">
    <property type="term" value="P:methylation"/>
    <property type="evidence" value="ECO:0007669"/>
    <property type="project" value="UniProtKB-KW"/>
</dbReference>
<feature type="binding site" evidence="5">
    <location>
        <begin position="118"/>
        <end position="122"/>
    </location>
    <ligand>
        <name>S-adenosyl-L-methionine</name>
        <dbReference type="ChEBI" id="CHEBI:59789"/>
    </ligand>
</feature>
<dbReference type="Proteomes" id="UP000253940">
    <property type="component" value="Chromosome"/>
</dbReference>
<dbReference type="HAMAP" id="MF_02126">
    <property type="entry name" value="RF_methyltr_PrmC"/>
    <property type="match status" value="1"/>
</dbReference>
<dbReference type="InterPro" id="IPR029063">
    <property type="entry name" value="SAM-dependent_MTases_sf"/>
</dbReference>
<dbReference type="NCBIfam" id="TIGR00536">
    <property type="entry name" value="hemK_fam"/>
    <property type="match status" value="1"/>
</dbReference>
<protein>
    <recommendedName>
        <fullName evidence="5">Release factor glutamine methyltransferase</fullName>
        <shortName evidence="5">RF MTase</shortName>
        <ecNumber evidence="5">2.1.1.297</ecNumber>
    </recommendedName>
    <alternativeName>
        <fullName evidence="5">N5-glutamine methyltransferase PrmC</fullName>
    </alternativeName>
    <alternativeName>
        <fullName evidence="5">Protein-(glutamine-N5) MTase PrmC</fullName>
    </alternativeName>
    <alternativeName>
        <fullName evidence="5">Protein-glutamine N-methyltransferase PrmC</fullName>
    </alternativeName>
</protein>
<dbReference type="SUPFAM" id="SSF53335">
    <property type="entry name" value="S-adenosyl-L-methionine-dependent methyltransferases"/>
    <property type="match status" value="1"/>
</dbReference>
<evidence type="ECO:0000259" key="7">
    <source>
        <dbReference type="Pfam" id="PF17827"/>
    </source>
</evidence>
<dbReference type="Pfam" id="PF13847">
    <property type="entry name" value="Methyltransf_31"/>
    <property type="match status" value="1"/>
</dbReference>
<dbReference type="PANTHER" id="PTHR18895:SF74">
    <property type="entry name" value="MTRF1L RELEASE FACTOR GLUTAMINE METHYLTRANSFERASE"/>
    <property type="match status" value="1"/>
</dbReference>
<dbReference type="PANTHER" id="PTHR18895">
    <property type="entry name" value="HEMK METHYLTRANSFERASE"/>
    <property type="match status" value="1"/>
</dbReference>
<dbReference type="GO" id="GO:0003676">
    <property type="term" value="F:nucleic acid binding"/>
    <property type="evidence" value="ECO:0007669"/>
    <property type="project" value="InterPro"/>
</dbReference>
<dbReference type="CDD" id="cd02440">
    <property type="entry name" value="AdoMet_MTases"/>
    <property type="match status" value="1"/>
</dbReference>
<feature type="domain" description="Release factor glutamine methyltransferase N-terminal" evidence="7">
    <location>
        <begin position="10"/>
        <end position="73"/>
    </location>
</feature>
<comment type="similarity">
    <text evidence="5">Belongs to the protein N5-glutamine methyltransferase family. PrmC subfamily.</text>
</comment>
<dbReference type="PROSITE" id="PS00092">
    <property type="entry name" value="N6_MTASE"/>
    <property type="match status" value="1"/>
</dbReference>
<comment type="function">
    <text evidence="5">Methylates the class 1 translation termination release factors RF1/PrfA and RF2/PrfB on the glutamine residue of the universally conserved GGQ motif.</text>
</comment>
<accession>A0A345PBE9</accession>
<feature type="domain" description="Methyltransferase" evidence="6">
    <location>
        <begin position="109"/>
        <end position="205"/>
    </location>
</feature>
<dbReference type="OrthoDB" id="9800643at2"/>
<dbReference type="Pfam" id="PF17827">
    <property type="entry name" value="PrmC_N"/>
    <property type="match status" value="1"/>
</dbReference>
<evidence type="ECO:0000313" key="9">
    <source>
        <dbReference type="Proteomes" id="UP000253940"/>
    </source>
</evidence>
<dbReference type="InterPro" id="IPR002052">
    <property type="entry name" value="DNA_methylase_N6_adenine_CS"/>
</dbReference>
<dbReference type="Gene3D" id="3.40.50.150">
    <property type="entry name" value="Vaccinia Virus protein VP39"/>
    <property type="match status" value="1"/>
</dbReference>
<dbReference type="AlphaFoldDB" id="A0A345PBE9"/>
<dbReference type="InterPro" id="IPR050320">
    <property type="entry name" value="N5-glutamine_MTase"/>
</dbReference>
<dbReference type="RefSeq" id="WP_114900672.1">
    <property type="nucleotide sequence ID" value="NZ_CP031222.1"/>
</dbReference>
<evidence type="ECO:0000256" key="2">
    <source>
        <dbReference type="ARBA" id="ARBA00022679"/>
    </source>
</evidence>
<dbReference type="InterPro" id="IPR040758">
    <property type="entry name" value="PrmC_N"/>
</dbReference>
<gene>
    <name evidence="5 8" type="primary">prmC</name>
    <name evidence="8" type="ORF">HYN46_07575</name>
</gene>
<evidence type="ECO:0000313" key="8">
    <source>
        <dbReference type="EMBL" id="AXI04608.1"/>
    </source>
</evidence>
<feature type="binding site" evidence="5">
    <location>
        <position position="141"/>
    </location>
    <ligand>
        <name>S-adenosyl-L-methionine</name>
        <dbReference type="ChEBI" id="CHEBI:59789"/>
    </ligand>
</feature>
<organism evidence="8 9">
    <name type="scientific">Aquirhabdus parva</name>
    <dbReference type="NCBI Taxonomy" id="2283318"/>
    <lineage>
        <taxon>Bacteria</taxon>
        <taxon>Pseudomonadati</taxon>
        <taxon>Pseudomonadota</taxon>
        <taxon>Gammaproteobacteria</taxon>
        <taxon>Moraxellales</taxon>
        <taxon>Moraxellaceae</taxon>
        <taxon>Aquirhabdus</taxon>
    </lineage>
</organism>
<dbReference type="EMBL" id="CP031222">
    <property type="protein sequence ID" value="AXI04608.1"/>
    <property type="molecule type" value="Genomic_DNA"/>
</dbReference>
<evidence type="ECO:0000256" key="5">
    <source>
        <dbReference type="HAMAP-Rule" id="MF_02126"/>
    </source>
</evidence>
<name>A0A345PBE9_9GAMM</name>
<keyword evidence="3 5" id="KW-0949">S-adenosyl-L-methionine</keyword>
<evidence type="ECO:0000256" key="3">
    <source>
        <dbReference type="ARBA" id="ARBA00022691"/>
    </source>
</evidence>
<dbReference type="GO" id="GO:0102559">
    <property type="term" value="F:peptide chain release factor N(5)-glutamine methyltransferase activity"/>
    <property type="evidence" value="ECO:0007669"/>
    <property type="project" value="UniProtKB-EC"/>
</dbReference>
<dbReference type="FunFam" id="3.40.50.150:FF:000053">
    <property type="entry name" value="Release factor glutamine methyltransferase"/>
    <property type="match status" value="1"/>
</dbReference>
<dbReference type="Gene3D" id="1.10.8.10">
    <property type="entry name" value="DNA helicase RuvA subunit, C-terminal domain"/>
    <property type="match status" value="1"/>
</dbReference>
<dbReference type="KEGG" id="mbah:HYN46_07575"/>
<feature type="binding site" evidence="5">
    <location>
        <position position="196"/>
    </location>
    <ligand>
        <name>S-adenosyl-L-methionine</name>
        <dbReference type="ChEBI" id="CHEBI:59789"/>
    </ligand>
</feature>
<comment type="catalytic activity">
    <reaction evidence="4 5">
        <text>L-glutaminyl-[peptide chain release factor] + S-adenosyl-L-methionine = N(5)-methyl-L-glutaminyl-[peptide chain release factor] + S-adenosyl-L-homocysteine + H(+)</text>
        <dbReference type="Rhea" id="RHEA:42896"/>
        <dbReference type="Rhea" id="RHEA-COMP:10271"/>
        <dbReference type="Rhea" id="RHEA-COMP:10272"/>
        <dbReference type="ChEBI" id="CHEBI:15378"/>
        <dbReference type="ChEBI" id="CHEBI:30011"/>
        <dbReference type="ChEBI" id="CHEBI:57856"/>
        <dbReference type="ChEBI" id="CHEBI:59789"/>
        <dbReference type="ChEBI" id="CHEBI:61891"/>
        <dbReference type="EC" id="2.1.1.297"/>
    </reaction>
</comment>
<dbReference type="NCBIfam" id="TIGR03534">
    <property type="entry name" value="RF_mod_PrmC"/>
    <property type="match status" value="1"/>
</dbReference>
<sequence>MASLNLTIAQALQMTGPAVLQRELEQVLMHVLKQNHAFLRTHPERLLTTEQTDLFQEFQQQLVEGIPLAYVLGTQAFWTLNLKVTSATLIPRPDTEMVIVTSLELFDKDQKISVLDLGTGTGAIALSLASERPSWSITATDFSSDALAVAMDNAHSHHLDHVRFFQGNWFEALPDTLSYDLQGSNHRESFDLIVSNPPYIDSSDAHLANLTHEPISALVAKDSGLADLKIIIEQSLNRLSLNGWLVLEHGYDQADTVRHLLVNAGFNNVRTVRDYGGNDRVSVGRKAGLPSC</sequence>
<evidence type="ECO:0000256" key="4">
    <source>
        <dbReference type="ARBA" id="ARBA00048391"/>
    </source>
</evidence>
<dbReference type="InterPro" id="IPR019874">
    <property type="entry name" value="RF_methyltr_PrmC"/>
</dbReference>
<dbReference type="InterPro" id="IPR025714">
    <property type="entry name" value="Methyltranfer_dom"/>
</dbReference>
<dbReference type="EC" id="2.1.1.297" evidence="5"/>
<keyword evidence="9" id="KW-1185">Reference proteome</keyword>
<keyword evidence="2 5" id="KW-0808">Transferase</keyword>